<evidence type="ECO:0000313" key="4">
    <source>
        <dbReference type="EMBL" id="GGD57748.1"/>
    </source>
</evidence>
<protein>
    <submittedName>
        <fullName evidence="4">DNA mismatch repair protein MutT</fullName>
    </submittedName>
</protein>
<evidence type="ECO:0000313" key="5">
    <source>
        <dbReference type="Proteomes" id="UP000612456"/>
    </source>
</evidence>
<evidence type="ECO:0000259" key="3">
    <source>
        <dbReference type="PROSITE" id="PS51462"/>
    </source>
</evidence>
<name>A0A917DP84_9BACL</name>
<comment type="similarity">
    <text evidence="1">Belongs to the Nudix hydrolase family.</text>
</comment>
<organism evidence="4 5">
    <name type="scientific">Paenibacillus nasutitermitis</name>
    <dbReference type="NCBI Taxonomy" id="1652958"/>
    <lineage>
        <taxon>Bacteria</taxon>
        <taxon>Bacillati</taxon>
        <taxon>Bacillota</taxon>
        <taxon>Bacilli</taxon>
        <taxon>Bacillales</taxon>
        <taxon>Paenibacillaceae</taxon>
        <taxon>Paenibacillus</taxon>
    </lineage>
</organism>
<dbReference type="Proteomes" id="UP000612456">
    <property type="component" value="Unassembled WGS sequence"/>
</dbReference>
<dbReference type="InterPro" id="IPR020084">
    <property type="entry name" value="NUDIX_hydrolase_CS"/>
</dbReference>
<dbReference type="InterPro" id="IPR000086">
    <property type="entry name" value="NUDIX_hydrolase_dom"/>
</dbReference>
<dbReference type="PANTHER" id="PTHR43736:SF1">
    <property type="entry name" value="DIHYDRONEOPTERIN TRIPHOSPHATE DIPHOSPHATASE"/>
    <property type="match status" value="1"/>
</dbReference>
<proteinExistence type="inferred from homology"/>
<comment type="caution">
    <text evidence="4">The sequence shown here is derived from an EMBL/GenBank/DDBJ whole genome shotgun (WGS) entry which is preliminary data.</text>
</comment>
<dbReference type="AlphaFoldDB" id="A0A917DP84"/>
<reference evidence="4" key="1">
    <citation type="journal article" date="2014" name="Int. J. Syst. Evol. Microbiol.">
        <title>Complete genome sequence of Corynebacterium casei LMG S-19264T (=DSM 44701T), isolated from a smear-ripened cheese.</title>
        <authorList>
            <consortium name="US DOE Joint Genome Institute (JGI-PGF)"/>
            <person name="Walter F."/>
            <person name="Albersmeier A."/>
            <person name="Kalinowski J."/>
            <person name="Ruckert C."/>
        </authorList>
    </citation>
    <scope>NUCLEOTIDE SEQUENCE</scope>
    <source>
        <strain evidence="4">CGMCC 1.15178</strain>
    </source>
</reference>
<dbReference type="EMBL" id="BMHP01000001">
    <property type="protein sequence ID" value="GGD57748.1"/>
    <property type="molecule type" value="Genomic_DNA"/>
</dbReference>
<dbReference type="InterPro" id="IPR015797">
    <property type="entry name" value="NUDIX_hydrolase-like_dom_sf"/>
</dbReference>
<sequence length="162" mass="18340">MFYVNARAYIERSVGKGTEIVLQTRTKPGEQSIELPGGRLELFEPVLDGLCREVREETGLTVTDVEGSGKRVDTRGINPEFEVECLEPYCVYQTIKGPIDSVGMYFICRAEGQLLSSGDDTADIQWVSVDEVYRKMCEDPLQFSNVDRAGLRYYLKHRFGLL</sequence>
<dbReference type="SUPFAM" id="SSF55811">
    <property type="entry name" value="Nudix"/>
    <property type="match status" value="1"/>
</dbReference>
<keyword evidence="5" id="KW-1185">Reference proteome</keyword>
<dbReference type="PROSITE" id="PS00893">
    <property type="entry name" value="NUDIX_BOX"/>
    <property type="match status" value="1"/>
</dbReference>
<keyword evidence="2" id="KW-0378">Hydrolase</keyword>
<dbReference type="RefSeq" id="WP_188990482.1">
    <property type="nucleotide sequence ID" value="NZ_BMHP01000001.1"/>
</dbReference>
<evidence type="ECO:0000256" key="1">
    <source>
        <dbReference type="ARBA" id="ARBA00005582"/>
    </source>
</evidence>
<feature type="domain" description="Nudix hydrolase" evidence="3">
    <location>
        <begin position="1"/>
        <end position="153"/>
    </location>
</feature>
<dbReference type="Gene3D" id="3.90.79.10">
    <property type="entry name" value="Nucleoside Triphosphate Pyrophosphohydrolase"/>
    <property type="match status" value="1"/>
</dbReference>
<dbReference type="Pfam" id="PF00293">
    <property type="entry name" value="NUDIX"/>
    <property type="match status" value="1"/>
</dbReference>
<dbReference type="GO" id="GO:0016787">
    <property type="term" value="F:hydrolase activity"/>
    <property type="evidence" value="ECO:0007669"/>
    <property type="project" value="UniProtKB-KW"/>
</dbReference>
<accession>A0A917DP84</accession>
<reference evidence="4" key="2">
    <citation type="submission" date="2020-09" db="EMBL/GenBank/DDBJ databases">
        <authorList>
            <person name="Sun Q."/>
            <person name="Zhou Y."/>
        </authorList>
    </citation>
    <scope>NUCLEOTIDE SEQUENCE</scope>
    <source>
        <strain evidence="4">CGMCC 1.15178</strain>
    </source>
</reference>
<dbReference type="PANTHER" id="PTHR43736">
    <property type="entry name" value="ADP-RIBOSE PYROPHOSPHATASE"/>
    <property type="match status" value="1"/>
</dbReference>
<evidence type="ECO:0000256" key="2">
    <source>
        <dbReference type="ARBA" id="ARBA00022801"/>
    </source>
</evidence>
<gene>
    <name evidence="4" type="ORF">GCM10010911_14420</name>
</gene>
<dbReference type="PROSITE" id="PS51462">
    <property type="entry name" value="NUDIX"/>
    <property type="match status" value="1"/>
</dbReference>